<keyword evidence="1" id="KW-0812">Transmembrane</keyword>
<feature type="transmembrane region" description="Helical" evidence="1">
    <location>
        <begin position="58"/>
        <end position="80"/>
    </location>
</feature>
<proteinExistence type="predicted"/>
<evidence type="ECO:0000313" key="2">
    <source>
        <dbReference type="EMBL" id="RKL66716.1"/>
    </source>
</evidence>
<dbReference type="EMBL" id="PDOE01000005">
    <property type="protein sequence ID" value="RKL66716.1"/>
    <property type="molecule type" value="Genomic_DNA"/>
</dbReference>
<protein>
    <recommendedName>
        <fullName evidence="4">YtpI-like protein</fullName>
    </recommendedName>
</protein>
<keyword evidence="1" id="KW-0472">Membrane</keyword>
<name>A0A3A9KPU8_9BACI</name>
<accession>A0A3A9KPU8</accession>
<comment type="caution">
    <text evidence="2">The sequence shown here is derived from an EMBL/GenBank/DDBJ whole genome shotgun (WGS) entry which is preliminary data.</text>
</comment>
<sequence length="108" mass="12196">MTFLLMFLIISSLLFFVYFKVQQVRSTGPMAKRWYGTKGSITVGIFFISFAINSYLNLLSSVAAVIALLFFVYGIANLYFGLKQHKEIAPHAKKEAETMEKAATQRSN</sequence>
<dbReference type="InterPro" id="IPR025618">
    <property type="entry name" value="YtpI"/>
</dbReference>
<feature type="transmembrane region" description="Helical" evidence="1">
    <location>
        <begin position="6"/>
        <end position="22"/>
    </location>
</feature>
<feature type="transmembrane region" description="Helical" evidence="1">
    <location>
        <begin position="34"/>
        <end position="52"/>
    </location>
</feature>
<dbReference type="RefSeq" id="WP_110934864.1">
    <property type="nucleotide sequence ID" value="NZ_KZ614146.1"/>
</dbReference>
<evidence type="ECO:0000313" key="3">
    <source>
        <dbReference type="Proteomes" id="UP000281498"/>
    </source>
</evidence>
<keyword evidence="1" id="KW-1133">Transmembrane helix</keyword>
<organism evidence="2 3">
    <name type="scientific">Salipaludibacillus neizhouensis</name>
    <dbReference type="NCBI Taxonomy" id="885475"/>
    <lineage>
        <taxon>Bacteria</taxon>
        <taxon>Bacillati</taxon>
        <taxon>Bacillota</taxon>
        <taxon>Bacilli</taxon>
        <taxon>Bacillales</taxon>
        <taxon>Bacillaceae</taxon>
    </lineage>
</organism>
<keyword evidence="3" id="KW-1185">Reference proteome</keyword>
<evidence type="ECO:0008006" key="4">
    <source>
        <dbReference type="Google" id="ProtNLM"/>
    </source>
</evidence>
<dbReference type="OrthoDB" id="2453019at2"/>
<dbReference type="Pfam" id="PF14007">
    <property type="entry name" value="YtpI"/>
    <property type="match status" value="1"/>
</dbReference>
<dbReference type="AlphaFoldDB" id="A0A3A9KPU8"/>
<evidence type="ECO:0000256" key="1">
    <source>
        <dbReference type="SAM" id="Phobius"/>
    </source>
</evidence>
<reference evidence="2 3" key="1">
    <citation type="submission" date="2017-10" db="EMBL/GenBank/DDBJ databases">
        <title>Bacillus sp. nov., a halophilic bacterium isolated from a Keqin Lake.</title>
        <authorList>
            <person name="Wang H."/>
        </authorList>
    </citation>
    <scope>NUCLEOTIDE SEQUENCE [LARGE SCALE GENOMIC DNA]</scope>
    <source>
        <strain evidence="2 3">KCTC 13187</strain>
    </source>
</reference>
<dbReference type="Proteomes" id="UP000281498">
    <property type="component" value="Unassembled WGS sequence"/>
</dbReference>
<gene>
    <name evidence="2" type="ORF">CR203_12815</name>
</gene>